<feature type="region of interest" description="Disordered" evidence="1">
    <location>
        <begin position="34"/>
        <end position="106"/>
    </location>
</feature>
<organism evidence="2 3">
    <name type="scientific">Frankliniella occidentalis</name>
    <name type="common">Western flower thrips</name>
    <name type="synonym">Euthrips occidentalis</name>
    <dbReference type="NCBI Taxonomy" id="133901"/>
    <lineage>
        <taxon>Eukaryota</taxon>
        <taxon>Metazoa</taxon>
        <taxon>Ecdysozoa</taxon>
        <taxon>Arthropoda</taxon>
        <taxon>Hexapoda</taxon>
        <taxon>Insecta</taxon>
        <taxon>Pterygota</taxon>
        <taxon>Neoptera</taxon>
        <taxon>Paraneoptera</taxon>
        <taxon>Thysanoptera</taxon>
        <taxon>Terebrantia</taxon>
        <taxon>Thripoidea</taxon>
        <taxon>Thripidae</taxon>
        <taxon>Frankliniella</taxon>
    </lineage>
</organism>
<gene>
    <name evidence="3" type="primary">LOC127748662</name>
</gene>
<dbReference type="AlphaFoldDB" id="A0A9C6XA30"/>
<feature type="compositionally biased region" description="Pro residues" evidence="1">
    <location>
        <begin position="34"/>
        <end position="70"/>
    </location>
</feature>
<keyword evidence="2" id="KW-1185">Reference proteome</keyword>
<dbReference type="GeneID" id="127748662"/>
<sequence>MNHQQQPFEFVRKVTSTTSTTTEELFVALYNPNIPPPIGPTTVPLFPPPPQPQPPQPLALLNPPPTPPQPQFNQHVTVPHPPQPPQPQMNHHQHAAFSYPPHPPQPYHRAALPRHHQPPPCHHQATLEHAGPIDMTVGKSPKSTYICCNSRQ</sequence>
<dbReference type="Proteomes" id="UP000504606">
    <property type="component" value="Unplaced"/>
</dbReference>
<accession>A0A9C6XA30</accession>
<reference evidence="3" key="1">
    <citation type="submission" date="2025-08" db="UniProtKB">
        <authorList>
            <consortium name="RefSeq"/>
        </authorList>
    </citation>
    <scope>IDENTIFICATION</scope>
    <source>
        <tissue evidence="3">Whole organism</tissue>
    </source>
</reference>
<protein>
    <submittedName>
        <fullName evidence="3">Uncharacterized protein LOC127748662</fullName>
    </submittedName>
</protein>
<name>A0A9C6XA30_FRAOC</name>
<dbReference type="KEGG" id="foc:127748662"/>
<proteinExistence type="predicted"/>
<dbReference type="RefSeq" id="XP_052131948.1">
    <property type="nucleotide sequence ID" value="XM_052275988.1"/>
</dbReference>
<evidence type="ECO:0000313" key="3">
    <source>
        <dbReference type="RefSeq" id="XP_052131948.1"/>
    </source>
</evidence>
<evidence type="ECO:0000256" key="1">
    <source>
        <dbReference type="SAM" id="MobiDB-lite"/>
    </source>
</evidence>
<evidence type="ECO:0000313" key="2">
    <source>
        <dbReference type="Proteomes" id="UP000504606"/>
    </source>
</evidence>